<accession>A0A2H1WFQ6</accession>
<name>A0A2H1WFQ6_SPOFR</name>
<dbReference type="EMBL" id="ODYU01008374">
    <property type="protein sequence ID" value="SOQ51910.1"/>
    <property type="molecule type" value="Genomic_DNA"/>
</dbReference>
<proteinExistence type="predicted"/>
<organism evidence="1">
    <name type="scientific">Spodoptera frugiperda</name>
    <name type="common">Fall armyworm</name>
    <dbReference type="NCBI Taxonomy" id="7108"/>
    <lineage>
        <taxon>Eukaryota</taxon>
        <taxon>Metazoa</taxon>
        <taxon>Ecdysozoa</taxon>
        <taxon>Arthropoda</taxon>
        <taxon>Hexapoda</taxon>
        <taxon>Insecta</taxon>
        <taxon>Pterygota</taxon>
        <taxon>Neoptera</taxon>
        <taxon>Endopterygota</taxon>
        <taxon>Lepidoptera</taxon>
        <taxon>Glossata</taxon>
        <taxon>Ditrysia</taxon>
        <taxon>Noctuoidea</taxon>
        <taxon>Noctuidae</taxon>
        <taxon>Amphipyrinae</taxon>
        <taxon>Spodoptera</taxon>
    </lineage>
</organism>
<dbReference type="AlphaFoldDB" id="A0A2H1WFQ6"/>
<evidence type="ECO:0000313" key="1">
    <source>
        <dbReference type="EMBL" id="SOQ51910.1"/>
    </source>
</evidence>
<protein>
    <submittedName>
        <fullName evidence="1">SFRICE_035004</fullName>
    </submittedName>
</protein>
<sequence length="94" mass="10090">MSGPGVDVRSPNEAKLFTYAATDYLERGSSSKSRSRNGVWPLLTKGLFSHGEGLSINHHACLVQAGTYRDRCRPDVVSEPCPPTLAVVGFVLAS</sequence>
<reference evidence="1" key="1">
    <citation type="submission" date="2016-07" db="EMBL/GenBank/DDBJ databases">
        <authorList>
            <person name="Bretaudeau A."/>
        </authorList>
    </citation>
    <scope>NUCLEOTIDE SEQUENCE</scope>
    <source>
        <strain evidence="1">Rice</strain>
        <tissue evidence="1">Whole body</tissue>
    </source>
</reference>
<gene>
    <name evidence="1" type="ORF">SFRICE_035004</name>
</gene>